<dbReference type="EMBL" id="PGCJ01000547">
    <property type="protein sequence ID" value="PLW26384.1"/>
    <property type="molecule type" value="Genomic_DNA"/>
</dbReference>
<protein>
    <submittedName>
        <fullName evidence="1">Uncharacterized protein</fullName>
    </submittedName>
</protein>
<proteinExistence type="predicted"/>
<reference evidence="1 2" key="1">
    <citation type="submission" date="2017-11" db="EMBL/GenBank/DDBJ databases">
        <title>De novo assembly and phasing of dikaryotic genomes from two isolates of Puccinia coronata f. sp. avenae, the causal agent of oat crown rust.</title>
        <authorList>
            <person name="Miller M.E."/>
            <person name="Zhang Y."/>
            <person name="Omidvar V."/>
            <person name="Sperschneider J."/>
            <person name="Schwessinger B."/>
            <person name="Raley C."/>
            <person name="Palmer J.M."/>
            <person name="Garnica D."/>
            <person name="Upadhyaya N."/>
            <person name="Rathjen J."/>
            <person name="Taylor J.M."/>
            <person name="Park R.F."/>
            <person name="Dodds P.N."/>
            <person name="Hirsch C.D."/>
            <person name="Kianian S.F."/>
            <person name="Figueroa M."/>
        </authorList>
    </citation>
    <scope>NUCLEOTIDE SEQUENCE [LARGE SCALE GENOMIC DNA]</scope>
    <source>
        <strain evidence="1">12NC29</strain>
    </source>
</reference>
<evidence type="ECO:0000313" key="1">
    <source>
        <dbReference type="EMBL" id="PLW26384.1"/>
    </source>
</evidence>
<accession>A0A2N5TLQ1</accession>
<organism evidence="1 2">
    <name type="scientific">Puccinia coronata f. sp. avenae</name>
    <dbReference type="NCBI Taxonomy" id="200324"/>
    <lineage>
        <taxon>Eukaryota</taxon>
        <taxon>Fungi</taxon>
        <taxon>Dikarya</taxon>
        <taxon>Basidiomycota</taxon>
        <taxon>Pucciniomycotina</taxon>
        <taxon>Pucciniomycetes</taxon>
        <taxon>Pucciniales</taxon>
        <taxon>Pucciniaceae</taxon>
        <taxon>Puccinia</taxon>
    </lineage>
</organism>
<dbReference type="Proteomes" id="UP000235388">
    <property type="component" value="Unassembled WGS sequence"/>
</dbReference>
<comment type="caution">
    <text evidence="1">The sequence shown here is derived from an EMBL/GenBank/DDBJ whole genome shotgun (WGS) entry which is preliminary data.</text>
</comment>
<name>A0A2N5TLQ1_9BASI</name>
<sequence length="137" mass="14942">MSEKRSGGNPKRISGPKHRQPHRKLLLIWFEEIDTKGVRIARGYTQRALPKGYASLRFAGFGEPQRPARAAPASIFKVLSACFHTWNGFCFKVGVDMKIANLSDSTGSPGLEAGQARVLDNICQPSSNSSLQTGQPS</sequence>
<keyword evidence="2" id="KW-1185">Reference proteome</keyword>
<evidence type="ECO:0000313" key="2">
    <source>
        <dbReference type="Proteomes" id="UP000235388"/>
    </source>
</evidence>
<dbReference type="AlphaFoldDB" id="A0A2N5TLQ1"/>
<gene>
    <name evidence="1" type="ORF">PCANC_27582</name>
</gene>